<sequence length="149" mass="17682">MSIGARSPKHVTTFDQDPIYQVMKGQMLKFISNIKYKLFILDSIPRINRKIIEEIVQLMRNHTALEQIDNLLIKPDNFEMVRKRNAQLIKDCNGKCVLVDYLPDFYNNSTKTFRYFDDRGFSYWTDPLHLSPHGIEHIRHVWTDICTHL</sequence>
<accession>G0P5S8</accession>
<gene>
    <name evidence="2" type="ORF">CAEBREN_18785</name>
</gene>
<dbReference type="PANTHER" id="PTHR23028">
    <property type="entry name" value="ACETYLTRANSFERASE"/>
    <property type="match status" value="1"/>
</dbReference>
<dbReference type="Pfam" id="PF19040">
    <property type="entry name" value="SGNH"/>
    <property type="match status" value="1"/>
</dbReference>
<dbReference type="InterPro" id="IPR043968">
    <property type="entry name" value="SGNH"/>
</dbReference>
<dbReference type="InterPro" id="IPR050879">
    <property type="entry name" value="Acyltransferase_3"/>
</dbReference>
<name>G0P5S8_CAEBE</name>
<evidence type="ECO:0000313" key="2">
    <source>
        <dbReference type="EMBL" id="EGT46041.1"/>
    </source>
</evidence>
<dbReference type="PANTHER" id="PTHR23028:SF135">
    <property type="entry name" value="ACYL_TRANSF_3 DOMAIN-CONTAINING PROTEIN"/>
    <property type="match status" value="1"/>
</dbReference>
<reference evidence="3" key="1">
    <citation type="submission" date="2011-07" db="EMBL/GenBank/DDBJ databases">
        <authorList>
            <consortium name="Caenorhabditis brenneri Sequencing and Analysis Consortium"/>
            <person name="Wilson R.K."/>
        </authorList>
    </citation>
    <scope>NUCLEOTIDE SEQUENCE [LARGE SCALE GENOMIC DNA]</scope>
    <source>
        <strain evidence="3">PB2801</strain>
    </source>
</reference>
<dbReference type="STRING" id="135651.G0P5S8"/>
<protein>
    <recommendedName>
        <fullName evidence="1">SGNH domain-containing protein</fullName>
    </recommendedName>
</protein>
<evidence type="ECO:0000259" key="1">
    <source>
        <dbReference type="Pfam" id="PF19040"/>
    </source>
</evidence>
<dbReference type="HOGENOM" id="CLU_005679_12_0_1"/>
<dbReference type="EMBL" id="GL380088">
    <property type="protein sequence ID" value="EGT46041.1"/>
    <property type="molecule type" value="Genomic_DNA"/>
</dbReference>
<dbReference type="InParanoid" id="G0P5S8"/>
<dbReference type="Proteomes" id="UP000008068">
    <property type="component" value="Unassembled WGS sequence"/>
</dbReference>
<keyword evidence="3" id="KW-1185">Reference proteome</keyword>
<dbReference type="AlphaFoldDB" id="G0P5S8"/>
<dbReference type="GO" id="GO:0000271">
    <property type="term" value="P:polysaccharide biosynthetic process"/>
    <property type="evidence" value="ECO:0007669"/>
    <property type="project" value="TreeGrafter"/>
</dbReference>
<dbReference type="eggNOG" id="ENOG502SGA9">
    <property type="taxonomic scope" value="Eukaryota"/>
</dbReference>
<dbReference type="GO" id="GO:0016020">
    <property type="term" value="C:membrane"/>
    <property type="evidence" value="ECO:0007669"/>
    <property type="project" value="TreeGrafter"/>
</dbReference>
<evidence type="ECO:0000313" key="3">
    <source>
        <dbReference type="Proteomes" id="UP000008068"/>
    </source>
</evidence>
<proteinExistence type="predicted"/>
<organism evidence="3">
    <name type="scientific">Caenorhabditis brenneri</name>
    <name type="common">Nematode worm</name>
    <dbReference type="NCBI Taxonomy" id="135651"/>
    <lineage>
        <taxon>Eukaryota</taxon>
        <taxon>Metazoa</taxon>
        <taxon>Ecdysozoa</taxon>
        <taxon>Nematoda</taxon>
        <taxon>Chromadorea</taxon>
        <taxon>Rhabditida</taxon>
        <taxon>Rhabditina</taxon>
        <taxon>Rhabditomorpha</taxon>
        <taxon>Rhabditoidea</taxon>
        <taxon>Rhabditidae</taxon>
        <taxon>Peloderinae</taxon>
        <taxon>Caenorhabditis</taxon>
    </lineage>
</organism>
<dbReference type="OrthoDB" id="5842273at2759"/>
<feature type="domain" description="SGNH" evidence="1">
    <location>
        <begin position="17"/>
        <end position="143"/>
    </location>
</feature>